<evidence type="ECO:0000256" key="7">
    <source>
        <dbReference type="RuleBase" id="RU363032"/>
    </source>
</evidence>
<evidence type="ECO:0000256" key="6">
    <source>
        <dbReference type="ARBA" id="ARBA00023136"/>
    </source>
</evidence>
<dbReference type="PANTHER" id="PTHR43744">
    <property type="entry name" value="ABC TRANSPORTER PERMEASE PROTEIN MG189-RELATED-RELATED"/>
    <property type="match status" value="1"/>
</dbReference>
<feature type="transmembrane region" description="Helical" evidence="7">
    <location>
        <begin position="267"/>
        <end position="284"/>
    </location>
</feature>
<dbReference type="Gene3D" id="1.10.3720.10">
    <property type="entry name" value="MetI-like"/>
    <property type="match status" value="1"/>
</dbReference>
<comment type="subcellular location">
    <subcellularLocation>
        <location evidence="1 7">Cell membrane</location>
        <topology evidence="1 7">Multi-pass membrane protein</topology>
    </subcellularLocation>
</comment>
<feature type="transmembrane region" description="Helical" evidence="7">
    <location>
        <begin position="86"/>
        <end position="111"/>
    </location>
</feature>
<organism evidence="9 10">
    <name type="scientific">Plantactinospora veratri</name>
    <dbReference type="NCBI Taxonomy" id="1436122"/>
    <lineage>
        <taxon>Bacteria</taxon>
        <taxon>Bacillati</taxon>
        <taxon>Actinomycetota</taxon>
        <taxon>Actinomycetes</taxon>
        <taxon>Micromonosporales</taxon>
        <taxon>Micromonosporaceae</taxon>
        <taxon>Plantactinospora</taxon>
    </lineage>
</organism>
<dbReference type="EMBL" id="JAZGQL010000014">
    <property type="protein sequence ID" value="MEE6309122.1"/>
    <property type="molecule type" value="Genomic_DNA"/>
</dbReference>
<reference evidence="9 10" key="1">
    <citation type="submission" date="2024-01" db="EMBL/GenBank/DDBJ databases">
        <title>Genome insights into Plantactinospora veratri sp. nov.</title>
        <authorList>
            <person name="Wang L."/>
        </authorList>
    </citation>
    <scope>NUCLEOTIDE SEQUENCE [LARGE SCALE GENOMIC DNA]</scope>
    <source>
        <strain evidence="9 10">NEAU-FHS4</strain>
    </source>
</reference>
<evidence type="ECO:0000256" key="2">
    <source>
        <dbReference type="ARBA" id="ARBA00022448"/>
    </source>
</evidence>
<evidence type="ECO:0000256" key="1">
    <source>
        <dbReference type="ARBA" id="ARBA00004651"/>
    </source>
</evidence>
<feature type="transmembrane region" description="Helical" evidence="7">
    <location>
        <begin position="123"/>
        <end position="142"/>
    </location>
</feature>
<feature type="transmembrane region" description="Helical" evidence="7">
    <location>
        <begin position="28"/>
        <end position="52"/>
    </location>
</feature>
<dbReference type="Proteomes" id="UP001339911">
    <property type="component" value="Unassembled WGS sequence"/>
</dbReference>
<protein>
    <submittedName>
        <fullName evidence="9">Carbohydrate ABC transporter permease</fullName>
    </submittedName>
</protein>
<name>A0ABU7SHS6_9ACTN</name>
<keyword evidence="3" id="KW-1003">Cell membrane</keyword>
<keyword evidence="4 7" id="KW-0812">Transmembrane</keyword>
<dbReference type="InterPro" id="IPR000515">
    <property type="entry name" value="MetI-like"/>
</dbReference>
<evidence type="ECO:0000259" key="8">
    <source>
        <dbReference type="PROSITE" id="PS50928"/>
    </source>
</evidence>
<dbReference type="RefSeq" id="WP_331209402.1">
    <property type="nucleotide sequence ID" value="NZ_JAZGQL010000014.1"/>
</dbReference>
<accession>A0ABU7SHS6</accession>
<dbReference type="PANTHER" id="PTHR43744:SF9">
    <property type="entry name" value="POLYGALACTURONAN_RHAMNOGALACTURONAN TRANSPORT SYSTEM PERMEASE PROTEIN YTCP"/>
    <property type="match status" value="1"/>
</dbReference>
<comment type="caution">
    <text evidence="9">The sequence shown here is derived from an EMBL/GenBank/DDBJ whole genome shotgun (WGS) entry which is preliminary data.</text>
</comment>
<dbReference type="Pfam" id="PF00528">
    <property type="entry name" value="BPD_transp_1"/>
    <property type="match status" value="1"/>
</dbReference>
<dbReference type="PROSITE" id="PS50928">
    <property type="entry name" value="ABC_TM1"/>
    <property type="match status" value="1"/>
</dbReference>
<evidence type="ECO:0000256" key="3">
    <source>
        <dbReference type="ARBA" id="ARBA00022475"/>
    </source>
</evidence>
<feature type="transmembrane region" description="Helical" evidence="7">
    <location>
        <begin position="195"/>
        <end position="220"/>
    </location>
</feature>
<feature type="domain" description="ABC transmembrane type-1" evidence="8">
    <location>
        <begin position="87"/>
        <end position="278"/>
    </location>
</feature>
<dbReference type="InterPro" id="IPR035906">
    <property type="entry name" value="MetI-like_sf"/>
</dbReference>
<keyword evidence="2 7" id="KW-0813">Transport</keyword>
<evidence type="ECO:0000313" key="10">
    <source>
        <dbReference type="Proteomes" id="UP001339911"/>
    </source>
</evidence>
<proteinExistence type="inferred from homology"/>
<keyword evidence="5 7" id="KW-1133">Transmembrane helix</keyword>
<gene>
    <name evidence="9" type="ORF">V1634_19985</name>
</gene>
<sequence length="299" mass="32432">MRTVVRQSRPSYPAWQGRPGPGIRIAKAAALAFVVLLVLFPMWTVLATSLAAPQDVIANGGWVVWPRRVSFDAYVEILDGGIVTRALLVSAGVTVVGTALSLACTVFLAYALSRPGLYGGRPVLLLVLFTFLFPPGMIPLFLVVRTTGLFDQYAALVLPFLVNVFNLVVMRGFFQSIPAELLEAARIDGAGDWAVLWRVVLPLSKAVLAVVGLFYAVAYWNRFFEAIIYFNDQSKWPIGTVLRQYVTSGADITGEASAVAAPQSTQMAVVVLATAPIVFVYPFLQRYFVKGVLTGALKA</sequence>
<comment type="similarity">
    <text evidence="7">Belongs to the binding-protein-dependent transport system permease family.</text>
</comment>
<feature type="transmembrane region" description="Helical" evidence="7">
    <location>
        <begin position="154"/>
        <end position="174"/>
    </location>
</feature>
<evidence type="ECO:0000256" key="5">
    <source>
        <dbReference type="ARBA" id="ARBA00022989"/>
    </source>
</evidence>
<dbReference type="CDD" id="cd06261">
    <property type="entry name" value="TM_PBP2"/>
    <property type="match status" value="1"/>
</dbReference>
<keyword evidence="6 7" id="KW-0472">Membrane</keyword>
<evidence type="ECO:0000256" key="4">
    <source>
        <dbReference type="ARBA" id="ARBA00022692"/>
    </source>
</evidence>
<evidence type="ECO:0000313" key="9">
    <source>
        <dbReference type="EMBL" id="MEE6309122.1"/>
    </source>
</evidence>
<dbReference type="SUPFAM" id="SSF161098">
    <property type="entry name" value="MetI-like"/>
    <property type="match status" value="1"/>
</dbReference>
<keyword evidence="10" id="KW-1185">Reference proteome</keyword>